<dbReference type="AlphaFoldDB" id="A0A922M4V9"/>
<accession>A0A922M4V9</accession>
<reference evidence="1" key="1">
    <citation type="journal article" date="2021" name="G3 (Bethesda)">
        <title>Genome and transcriptome analysis of the beet armyworm Spodoptera exigua reveals targets for pest control. .</title>
        <authorList>
            <person name="Simon S."/>
            <person name="Breeschoten T."/>
            <person name="Jansen H.J."/>
            <person name="Dirks R.P."/>
            <person name="Schranz M.E."/>
            <person name="Ros V.I.D."/>
        </authorList>
    </citation>
    <scope>NUCLEOTIDE SEQUENCE</scope>
    <source>
        <strain evidence="1">TB_SE_WUR_2020</strain>
    </source>
</reference>
<evidence type="ECO:0000313" key="2">
    <source>
        <dbReference type="Proteomes" id="UP000814243"/>
    </source>
</evidence>
<sequence>MENLIKFDRDVDMRVSTHLKTARGGVRAGHVNASNAPAPRAGTYIRSSLHREEWKVYIKLSEKSTTHPQGGGARTCVRFKRAVAAPALPGAVTCARVRPRWRRMLHARRTHRTHRARRRARGGALINIYYRYFGNRGVSFGEGAEYTQLNEAGTPPSPRSLPPHSLSHALSLVLALHSSSTS</sequence>
<name>A0A922M4V9_SPOEX</name>
<protein>
    <submittedName>
        <fullName evidence="1">Uncharacterized protein</fullName>
    </submittedName>
</protein>
<comment type="caution">
    <text evidence="1">The sequence shown here is derived from an EMBL/GenBank/DDBJ whole genome shotgun (WGS) entry which is preliminary data.</text>
</comment>
<dbReference type="EMBL" id="JACEFF010000826">
    <property type="protein sequence ID" value="KAH9630359.1"/>
    <property type="molecule type" value="Genomic_DNA"/>
</dbReference>
<gene>
    <name evidence="1" type="ORF">HF086_004492</name>
</gene>
<organism evidence="1 2">
    <name type="scientific">Spodoptera exigua</name>
    <name type="common">Beet armyworm</name>
    <name type="synonym">Noctua fulgens</name>
    <dbReference type="NCBI Taxonomy" id="7107"/>
    <lineage>
        <taxon>Eukaryota</taxon>
        <taxon>Metazoa</taxon>
        <taxon>Ecdysozoa</taxon>
        <taxon>Arthropoda</taxon>
        <taxon>Hexapoda</taxon>
        <taxon>Insecta</taxon>
        <taxon>Pterygota</taxon>
        <taxon>Neoptera</taxon>
        <taxon>Endopterygota</taxon>
        <taxon>Lepidoptera</taxon>
        <taxon>Glossata</taxon>
        <taxon>Ditrysia</taxon>
        <taxon>Noctuoidea</taxon>
        <taxon>Noctuidae</taxon>
        <taxon>Amphipyrinae</taxon>
        <taxon>Spodoptera</taxon>
    </lineage>
</organism>
<evidence type="ECO:0000313" key="1">
    <source>
        <dbReference type="EMBL" id="KAH9630359.1"/>
    </source>
</evidence>
<proteinExistence type="predicted"/>
<dbReference type="Proteomes" id="UP000814243">
    <property type="component" value="Unassembled WGS sequence"/>
</dbReference>